<comment type="cofactor">
    <cofactor evidence="1">
        <name>pyridoxal 5'-phosphate</name>
        <dbReference type="ChEBI" id="CHEBI:597326"/>
    </cofactor>
</comment>
<dbReference type="GO" id="GO:0009089">
    <property type="term" value="P:lysine biosynthetic process via diaminopimelate"/>
    <property type="evidence" value="ECO:0007669"/>
    <property type="project" value="TreeGrafter"/>
</dbReference>
<dbReference type="AlphaFoldDB" id="A0A269PF70"/>
<name>A0A269PF70_9CORY</name>
<dbReference type="EMBL" id="NQMQ01000008">
    <property type="protein sequence ID" value="PAJ70625.1"/>
    <property type="molecule type" value="Genomic_DNA"/>
</dbReference>
<reference evidence="4 5" key="1">
    <citation type="submission" date="2017-08" db="EMBL/GenBank/DDBJ databases">
        <authorList>
            <person name="de Groot N.N."/>
        </authorList>
    </citation>
    <scope>NUCLEOTIDE SEQUENCE [LARGE SCALE GENOMIC DNA]</scope>
    <source>
        <strain evidence="4 5">NBT06-6</strain>
    </source>
</reference>
<evidence type="ECO:0000259" key="3">
    <source>
        <dbReference type="Pfam" id="PF02784"/>
    </source>
</evidence>
<dbReference type="GO" id="GO:0008836">
    <property type="term" value="F:diaminopimelate decarboxylase activity"/>
    <property type="evidence" value="ECO:0007669"/>
    <property type="project" value="TreeGrafter"/>
</dbReference>
<organism evidence="4 5">
    <name type="scientific">Corynebacterium hadale</name>
    <dbReference type="NCBI Taxonomy" id="2026255"/>
    <lineage>
        <taxon>Bacteria</taxon>
        <taxon>Bacillati</taxon>
        <taxon>Actinomycetota</taxon>
        <taxon>Actinomycetes</taxon>
        <taxon>Mycobacteriales</taxon>
        <taxon>Corynebacteriaceae</taxon>
        <taxon>Corynebacterium</taxon>
    </lineage>
</organism>
<proteinExistence type="predicted"/>
<dbReference type="InterPro" id="IPR009006">
    <property type="entry name" value="Ala_racemase/Decarboxylase_C"/>
</dbReference>
<evidence type="ECO:0000313" key="5">
    <source>
        <dbReference type="Proteomes" id="UP000215771"/>
    </source>
</evidence>
<feature type="domain" description="Orn/DAP/Arg decarboxylase 2 N-terminal" evidence="3">
    <location>
        <begin position="49"/>
        <end position="244"/>
    </location>
</feature>
<dbReference type="PANTHER" id="PTHR43727">
    <property type="entry name" value="DIAMINOPIMELATE DECARBOXYLASE"/>
    <property type="match status" value="1"/>
</dbReference>
<dbReference type="InterPro" id="IPR029066">
    <property type="entry name" value="PLP-binding_barrel"/>
</dbReference>
<keyword evidence="2" id="KW-0663">Pyridoxal phosphate</keyword>
<evidence type="ECO:0000256" key="1">
    <source>
        <dbReference type="ARBA" id="ARBA00001933"/>
    </source>
</evidence>
<accession>A0A269PF70</accession>
<dbReference type="Pfam" id="PF02784">
    <property type="entry name" value="Orn_Arg_deC_N"/>
    <property type="match status" value="1"/>
</dbReference>
<dbReference type="Gene3D" id="2.40.37.10">
    <property type="entry name" value="Lyase, Ornithine Decarboxylase, Chain A, domain 1"/>
    <property type="match status" value="1"/>
</dbReference>
<dbReference type="SUPFAM" id="SSF50621">
    <property type="entry name" value="Alanine racemase C-terminal domain-like"/>
    <property type="match status" value="1"/>
</dbReference>
<evidence type="ECO:0000313" key="4">
    <source>
        <dbReference type="EMBL" id="PAJ70625.1"/>
    </source>
</evidence>
<evidence type="ECO:0000256" key="2">
    <source>
        <dbReference type="ARBA" id="ARBA00022898"/>
    </source>
</evidence>
<sequence>MVSAISCKIDVPSWQTALIGSGKLDFIAELSDTPFHVLCPNQFAQTLSAWHTTAKEVGIKFGIRFGKKANKSAHFSREIALSALRGFDSGIDVASVEEFQSSLAAGVPGNKLIITGATPSRELIHLAVCHDATLTISNEVDSRIISQFVDEIDTPNQLRVLLRIANQTPSTRFGMSIDTALSLTARLSQGRANIEITGLSFHCNGYDLHERINMSHLAIDTLLKVRSLSPRADTISIGGGFPTSSVEYGVWRNLQSRLKNEMFIDSDKPKDQYPFGSPLSGQYSLRFIANQHRPLTRRDMESTRRSSDSMAQRAHRHNIKILAEPGRSLCQFAGASFFPVLSCHALPNAARTVTVVRGTSLSLSEQWFNSEYYPDPYLVRNGVIIDSGVATATAVSGSTCLDSDYLSKRMIQLPDRPRPGDFLVYPDTAGYQMDSNESAFHGYRIPQKYAFNPVTMTITEDR</sequence>
<dbReference type="InterPro" id="IPR022644">
    <property type="entry name" value="De-COase2_N"/>
</dbReference>
<dbReference type="SUPFAM" id="SSF51419">
    <property type="entry name" value="PLP-binding barrel"/>
    <property type="match status" value="1"/>
</dbReference>
<dbReference type="Proteomes" id="UP000215771">
    <property type="component" value="Unassembled WGS sequence"/>
</dbReference>
<protein>
    <recommendedName>
        <fullName evidence="3">Orn/DAP/Arg decarboxylase 2 N-terminal domain-containing protein</fullName>
    </recommendedName>
</protein>
<dbReference type="PANTHER" id="PTHR43727:SF2">
    <property type="entry name" value="GROUP IV DECARBOXYLASE"/>
    <property type="match status" value="1"/>
</dbReference>
<dbReference type="Gene3D" id="3.20.20.10">
    <property type="entry name" value="Alanine racemase"/>
    <property type="match status" value="1"/>
</dbReference>
<comment type="caution">
    <text evidence="4">The sequence shown here is derived from an EMBL/GenBank/DDBJ whole genome shotgun (WGS) entry which is preliminary data.</text>
</comment>
<gene>
    <name evidence="4" type="ORF">CIG21_03605</name>
</gene>
<dbReference type="RefSeq" id="WP_076772194.1">
    <property type="nucleotide sequence ID" value="NZ_CP047655.1"/>
</dbReference>